<dbReference type="Proteomes" id="UP001497644">
    <property type="component" value="Chromosome 2"/>
</dbReference>
<accession>A0AAV2NK32</accession>
<evidence type="ECO:0000313" key="1">
    <source>
        <dbReference type="EMBL" id="CAL1680388.1"/>
    </source>
</evidence>
<proteinExistence type="predicted"/>
<evidence type="ECO:0000313" key="2">
    <source>
        <dbReference type="Proteomes" id="UP001497644"/>
    </source>
</evidence>
<keyword evidence="2" id="KW-1185">Reference proteome</keyword>
<reference evidence="1" key="1">
    <citation type="submission" date="2024-04" db="EMBL/GenBank/DDBJ databases">
        <authorList>
            <consortium name="Molecular Ecology Group"/>
        </authorList>
    </citation>
    <scope>NUCLEOTIDE SEQUENCE</scope>
</reference>
<sequence length="218" mass="25390">MRSISSSKNNSKIHGKIQVLQRVFTQLRTFDLTMRSISLESVLFLFTLKLFVGYAYPVTDLDNEKSVKDNEKSIMKKSANIPINDTVASITPYICVYVPPNLESCKFISHHKTKENLRNLEHTLSEKKRRELSKSNKIFYTHSPMRISGKEKRVYTIIYEIQRCVPPRLPFILPWCTDEDLSNKESEIQRLYPFVSKATHEFPMYNFSTQTRLGSKSV</sequence>
<dbReference type="EMBL" id="OZ034825">
    <property type="protein sequence ID" value="CAL1680388.1"/>
    <property type="molecule type" value="Genomic_DNA"/>
</dbReference>
<protein>
    <submittedName>
        <fullName evidence="1">Uncharacterized protein</fullName>
    </submittedName>
</protein>
<gene>
    <name evidence="1" type="ORF">LPLAT_LOCUS6419</name>
</gene>
<organism evidence="1 2">
    <name type="scientific">Lasius platythorax</name>
    <dbReference type="NCBI Taxonomy" id="488582"/>
    <lineage>
        <taxon>Eukaryota</taxon>
        <taxon>Metazoa</taxon>
        <taxon>Ecdysozoa</taxon>
        <taxon>Arthropoda</taxon>
        <taxon>Hexapoda</taxon>
        <taxon>Insecta</taxon>
        <taxon>Pterygota</taxon>
        <taxon>Neoptera</taxon>
        <taxon>Endopterygota</taxon>
        <taxon>Hymenoptera</taxon>
        <taxon>Apocrita</taxon>
        <taxon>Aculeata</taxon>
        <taxon>Formicoidea</taxon>
        <taxon>Formicidae</taxon>
        <taxon>Formicinae</taxon>
        <taxon>Lasius</taxon>
        <taxon>Lasius</taxon>
    </lineage>
</organism>
<dbReference type="AlphaFoldDB" id="A0AAV2NK32"/>
<name>A0AAV2NK32_9HYME</name>